<dbReference type="KEGG" id="mbn:Mboo_0239"/>
<dbReference type="GO" id="GO:0046872">
    <property type="term" value="F:metal ion binding"/>
    <property type="evidence" value="ECO:0007669"/>
    <property type="project" value="UniProtKB-KW"/>
</dbReference>
<comment type="similarity">
    <text evidence="1 7 8">Belongs to the HAM1 NTPase family.</text>
</comment>
<evidence type="ECO:0000256" key="7">
    <source>
        <dbReference type="HAMAP-Rule" id="MF_01405"/>
    </source>
</evidence>
<dbReference type="Gene3D" id="3.90.950.10">
    <property type="match status" value="1"/>
</dbReference>
<dbReference type="PANTHER" id="PTHR11067:SF9">
    <property type="entry name" value="INOSINE TRIPHOSPHATE PYROPHOSPHATASE"/>
    <property type="match status" value="1"/>
</dbReference>
<dbReference type="GO" id="GO:0036222">
    <property type="term" value="F:XTP diphosphatase activity"/>
    <property type="evidence" value="ECO:0007669"/>
    <property type="project" value="UniProtKB-UniRule"/>
</dbReference>
<dbReference type="InterPro" id="IPR029001">
    <property type="entry name" value="ITPase-like_fam"/>
</dbReference>
<dbReference type="HAMAP" id="MF_01405">
    <property type="entry name" value="Non_canon_purine_NTPase"/>
    <property type="match status" value="1"/>
</dbReference>
<comment type="catalytic activity">
    <reaction evidence="7">
        <text>dITP + H2O = dIMP + diphosphate + H(+)</text>
        <dbReference type="Rhea" id="RHEA:28342"/>
        <dbReference type="ChEBI" id="CHEBI:15377"/>
        <dbReference type="ChEBI" id="CHEBI:15378"/>
        <dbReference type="ChEBI" id="CHEBI:33019"/>
        <dbReference type="ChEBI" id="CHEBI:61194"/>
        <dbReference type="ChEBI" id="CHEBI:61382"/>
        <dbReference type="EC" id="3.6.1.66"/>
    </reaction>
</comment>
<comment type="subunit">
    <text evidence="7">Homodimer.</text>
</comment>
<comment type="function">
    <text evidence="7">Pyrophosphatase that catalyzes the hydrolysis of nucleoside triphosphates to their monophosphate derivatives, with a high preference for the non-canonical purine nucleotides XTP (xanthosine triphosphate), dITP (deoxyinosine triphosphate) and ITP. Seems to function as a house-cleaning enzyme that removes non-canonical purine nucleotides from the nucleotide pool, thus preventing their incorporation into DNA/RNA and avoiding chromosomal lesions.</text>
</comment>
<feature type="binding site" evidence="7">
    <location>
        <position position="66"/>
    </location>
    <ligand>
        <name>Mg(2+)</name>
        <dbReference type="ChEBI" id="CHEBI:18420"/>
    </ligand>
</feature>
<keyword evidence="3 7" id="KW-0547">Nucleotide-binding</keyword>
<feature type="active site" description="Proton acceptor" evidence="7">
    <location>
        <position position="66"/>
    </location>
</feature>
<evidence type="ECO:0000256" key="6">
    <source>
        <dbReference type="ARBA" id="ARBA00023080"/>
    </source>
</evidence>
<evidence type="ECO:0000256" key="2">
    <source>
        <dbReference type="ARBA" id="ARBA00022723"/>
    </source>
</evidence>
<feature type="binding site" evidence="7">
    <location>
        <position position="162"/>
    </location>
    <ligand>
        <name>substrate</name>
    </ligand>
</feature>
<dbReference type="InterPro" id="IPR002637">
    <property type="entry name" value="RdgB/HAM1"/>
</dbReference>
<evidence type="ECO:0000256" key="3">
    <source>
        <dbReference type="ARBA" id="ARBA00022741"/>
    </source>
</evidence>
<dbReference type="CDD" id="cd00515">
    <property type="entry name" value="HAM1"/>
    <property type="match status" value="1"/>
</dbReference>
<dbReference type="GO" id="GO:0036220">
    <property type="term" value="F:ITP diphosphatase activity"/>
    <property type="evidence" value="ECO:0007669"/>
    <property type="project" value="UniProtKB-UniRule"/>
</dbReference>
<dbReference type="RefSeq" id="WP_011991249.1">
    <property type="nucleotide sequence ID" value="NC_009712.1"/>
</dbReference>
<dbReference type="STRING" id="456442.Mboo_0239"/>
<proteinExistence type="inferred from homology"/>
<evidence type="ECO:0000256" key="4">
    <source>
        <dbReference type="ARBA" id="ARBA00022801"/>
    </source>
</evidence>
<dbReference type="GO" id="GO:0017111">
    <property type="term" value="F:ribonucleoside triphosphate phosphatase activity"/>
    <property type="evidence" value="ECO:0007669"/>
    <property type="project" value="InterPro"/>
</dbReference>
<dbReference type="Proteomes" id="UP000002408">
    <property type="component" value="Chromosome"/>
</dbReference>
<dbReference type="HOGENOM" id="CLU_082080_1_1_2"/>
<comment type="catalytic activity">
    <reaction evidence="7">
        <text>ITP + H2O = IMP + diphosphate + H(+)</text>
        <dbReference type="Rhea" id="RHEA:29399"/>
        <dbReference type="ChEBI" id="CHEBI:15377"/>
        <dbReference type="ChEBI" id="CHEBI:15378"/>
        <dbReference type="ChEBI" id="CHEBI:33019"/>
        <dbReference type="ChEBI" id="CHEBI:58053"/>
        <dbReference type="ChEBI" id="CHEBI:61402"/>
        <dbReference type="EC" id="3.6.1.66"/>
    </reaction>
</comment>
<keyword evidence="4 7" id="KW-0378">Hydrolase</keyword>
<dbReference type="GO" id="GO:0000166">
    <property type="term" value="F:nucleotide binding"/>
    <property type="evidence" value="ECO:0007669"/>
    <property type="project" value="UniProtKB-KW"/>
</dbReference>
<reference evidence="10" key="1">
    <citation type="journal article" date="2015" name="Microbiology">
        <title>Genome of Methanoregula boonei 6A8 reveals adaptations to oligotrophic peatland environments.</title>
        <authorList>
            <person name="Braeuer S."/>
            <person name="Cadillo-Quiroz H."/>
            <person name="Kyrpides N."/>
            <person name="Woyke T."/>
            <person name="Goodwin L."/>
            <person name="Detter C."/>
            <person name="Podell S."/>
            <person name="Yavitt J.B."/>
            <person name="Zinder S.H."/>
        </authorList>
    </citation>
    <scope>NUCLEOTIDE SEQUENCE [LARGE SCALE GENOMIC DNA]</scope>
    <source>
        <strain evidence="10">DSM 21154 / JCM 14090 / 6A8</strain>
    </source>
</reference>
<feature type="binding site" evidence="7">
    <location>
        <begin position="9"/>
        <end position="14"/>
    </location>
    <ligand>
        <name>substrate</name>
    </ligand>
</feature>
<feature type="binding site" evidence="7">
    <location>
        <begin position="141"/>
        <end position="144"/>
    </location>
    <ligand>
        <name>substrate</name>
    </ligand>
</feature>
<dbReference type="SUPFAM" id="SSF52972">
    <property type="entry name" value="ITPase-like"/>
    <property type="match status" value="1"/>
</dbReference>
<dbReference type="GeneID" id="5410554"/>
<keyword evidence="2 7" id="KW-0479">Metal-binding</keyword>
<evidence type="ECO:0000256" key="8">
    <source>
        <dbReference type="RuleBase" id="RU003781"/>
    </source>
</evidence>
<dbReference type="GO" id="GO:0005737">
    <property type="term" value="C:cytoplasm"/>
    <property type="evidence" value="ECO:0007669"/>
    <property type="project" value="TreeGrafter"/>
</dbReference>
<dbReference type="EMBL" id="CP000780">
    <property type="protein sequence ID" value="ABS54761.1"/>
    <property type="molecule type" value="Genomic_DNA"/>
</dbReference>
<keyword evidence="5 7" id="KW-0460">Magnesium</keyword>
<dbReference type="GO" id="GO:0035870">
    <property type="term" value="F:dITP diphosphatase activity"/>
    <property type="evidence" value="ECO:0007669"/>
    <property type="project" value="UniProtKB-UniRule"/>
</dbReference>
<accession>A7I4V0</accession>
<evidence type="ECO:0000313" key="9">
    <source>
        <dbReference type="EMBL" id="ABS54761.1"/>
    </source>
</evidence>
<feature type="binding site" evidence="7">
    <location>
        <position position="37"/>
    </location>
    <ligand>
        <name>Mg(2+)</name>
        <dbReference type="ChEBI" id="CHEBI:18420"/>
    </ligand>
</feature>
<dbReference type="GO" id="GO:0009117">
    <property type="term" value="P:nucleotide metabolic process"/>
    <property type="evidence" value="ECO:0007669"/>
    <property type="project" value="UniProtKB-KW"/>
</dbReference>
<evidence type="ECO:0000256" key="1">
    <source>
        <dbReference type="ARBA" id="ARBA00008023"/>
    </source>
</evidence>
<keyword evidence="10" id="KW-1185">Reference proteome</keyword>
<dbReference type="AlphaFoldDB" id="A7I4V0"/>
<sequence>MSQTLTMVTSNANKAREVAAFFGGAIEVSHVALEIPELRSEDVRVIAREKARYAYDHIHRPLIVDDTAFSINALKGFPGPYAAYVLSTIGNTGVLRLMDGVQDRTARFTTAIAFSDESGIEVFSGTIEGRIIHGTRGTGGFGYDPIFEVGEKTLAEIPLEEKSAISHRAKALSAFSTWFMNRQDPGLRDTNR</sequence>
<comment type="catalytic activity">
    <reaction evidence="7">
        <text>XTP + H2O = XMP + diphosphate + H(+)</text>
        <dbReference type="Rhea" id="RHEA:28610"/>
        <dbReference type="ChEBI" id="CHEBI:15377"/>
        <dbReference type="ChEBI" id="CHEBI:15378"/>
        <dbReference type="ChEBI" id="CHEBI:33019"/>
        <dbReference type="ChEBI" id="CHEBI:57464"/>
        <dbReference type="ChEBI" id="CHEBI:61314"/>
        <dbReference type="EC" id="3.6.1.66"/>
    </reaction>
</comment>
<feature type="binding site" evidence="7">
    <location>
        <position position="67"/>
    </location>
    <ligand>
        <name>substrate</name>
    </ligand>
</feature>
<comment type="cofactor">
    <cofactor evidence="7">
        <name>Mg(2+)</name>
        <dbReference type="ChEBI" id="CHEBI:18420"/>
    </cofactor>
    <text evidence="7">Binds 1 Mg(2+) ion per subunit.</text>
</comment>
<dbReference type="GO" id="GO:0009146">
    <property type="term" value="P:purine nucleoside triphosphate catabolic process"/>
    <property type="evidence" value="ECO:0007669"/>
    <property type="project" value="UniProtKB-UniRule"/>
</dbReference>
<dbReference type="NCBIfam" id="TIGR00042">
    <property type="entry name" value="RdgB/HAM1 family non-canonical purine NTP pyrophosphatase"/>
    <property type="match status" value="1"/>
</dbReference>
<feature type="binding site" evidence="7">
    <location>
        <begin position="167"/>
        <end position="168"/>
    </location>
    <ligand>
        <name>substrate</name>
    </ligand>
</feature>
<dbReference type="PANTHER" id="PTHR11067">
    <property type="entry name" value="INOSINE TRIPHOSPHATE PYROPHOSPHATASE/HAM1 PROTEIN"/>
    <property type="match status" value="1"/>
</dbReference>
<keyword evidence="6 7" id="KW-0546">Nucleotide metabolism</keyword>
<evidence type="ECO:0000313" key="10">
    <source>
        <dbReference type="Proteomes" id="UP000002408"/>
    </source>
</evidence>
<dbReference type="eggNOG" id="arCOG04184">
    <property type="taxonomic scope" value="Archaea"/>
</dbReference>
<dbReference type="InterPro" id="IPR020922">
    <property type="entry name" value="dITP/XTP_pyrophosphatase"/>
</dbReference>
<protein>
    <recommendedName>
        <fullName evidence="7">dITP/XTP pyrophosphatase</fullName>
        <ecNumber evidence="7">3.6.1.66</ecNumber>
    </recommendedName>
    <alternativeName>
        <fullName evidence="7">Non-canonical purine NTP pyrophosphatase</fullName>
    </alternativeName>
    <alternativeName>
        <fullName evidence="7">Non-standard purine NTP pyrophosphatase</fullName>
    </alternativeName>
    <alternativeName>
        <fullName evidence="7">Nucleoside-triphosphate diphosphatase</fullName>
    </alternativeName>
    <alternativeName>
        <fullName evidence="7">Nucleoside-triphosphate pyrophosphatase</fullName>
        <shortName evidence="7">NTPase</shortName>
    </alternativeName>
</protein>
<organism evidence="9 10">
    <name type="scientific">Methanoregula boonei (strain DSM 21154 / JCM 14090 / 6A8)</name>
    <dbReference type="NCBI Taxonomy" id="456442"/>
    <lineage>
        <taxon>Archaea</taxon>
        <taxon>Methanobacteriati</taxon>
        <taxon>Methanobacteriota</taxon>
        <taxon>Stenosarchaea group</taxon>
        <taxon>Methanomicrobia</taxon>
        <taxon>Methanomicrobiales</taxon>
        <taxon>Methanoregulaceae</taxon>
        <taxon>Methanoregula</taxon>
    </lineage>
</organism>
<gene>
    <name evidence="9" type="ordered locus">Mboo_0239</name>
</gene>
<dbReference type="Pfam" id="PF01725">
    <property type="entry name" value="Ham1p_like"/>
    <property type="match status" value="1"/>
</dbReference>
<evidence type="ECO:0000256" key="5">
    <source>
        <dbReference type="ARBA" id="ARBA00022842"/>
    </source>
</evidence>
<dbReference type="EC" id="3.6.1.66" evidence="7"/>
<name>A7I4V0_METB6</name>